<evidence type="ECO:0000313" key="6">
    <source>
        <dbReference type="EMBL" id="NJX16457.1"/>
    </source>
</evidence>
<comment type="catalytic activity">
    <reaction evidence="3">
        <text>[protein]-peptidylproline (omega=180) = [protein]-peptidylproline (omega=0)</text>
        <dbReference type="Rhea" id="RHEA:16237"/>
        <dbReference type="Rhea" id="RHEA-COMP:10747"/>
        <dbReference type="Rhea" id="RHEA-COMP:10748"/>
        <dbReference type="ChEBI" id="CHEBI:83833"/>
        <dbReference type="ChEBI" id="CHEBI:83834"/>
        <dbReference type="EC" id="5.2.1.8"/>
    </reaction>
</comment>
<proteinExistence type="inferred from homology"/>
<keyword evidence="2 3" id="KW-0413">Isomerase</keyword>
<dbReference type="EMBL" id="JAAVJS010000021">
    <property type="protein sequence ID" value="NJX16457.1"/>
    <property type="molecule type" value="Genomic_DNA"/>
</dbReference>
<organism evidence="6 7">
    <name type="scientific">Tamlana crocina</name>
    <dbReference type="NCBI Taxonomy" id="393006"/>
    <lineage>
        <taxon>Bacteria</taxon>
        <taxon>Pseudomonadati</taxon>
        <taxon>Bacteroidota</taxon>
        <taxon>Flavobacteriia</taxon>
        <taxon>Flavobacteriales</taxon>
        <taxon>Flavobacteriaceae</taxon>
        <taxon>Tamlana</taxon>
    </lineage>
</organism>
<dbReference type="Pfam" id="PF00160">
    <property type="entry name" value="Pro_isomerase"/>
    <property type="match status" value="1"/>
</dbReference>
<evidence type="ECO:0000259" key="5">
    <source>
        <dbReference type="PROSITE" id="PS50072"/>
    </source>
</evidence>
<reference evidence="6 7" key="1">
    <citation type="submission" date="2020-03" db="EMBL/GenBank/DDBJ databases">
        <title>Tamlana sp. nov, isolated from XXX.</title>
        <authorList>
            <person name="Cao W.R."/>
        </authorList>
    </citation>
    <scope>NUCLEOTIDE SEQUENCE [LARGE SCALE GENOMIC DNA]</scope>
    <source>
        <strain evidence="6 7">HST1-43</strain>
    </source>
</reference>
<protein>
    <recommendedName>
        <fullName evidence="3">Peptidyl-prolyl cis-trans isomerase</fullName>
        <shortName evidence="3">PPIase</shortName>
        <ecNumber evidence="3">5.2.1.8</ecNumber>
    </recommendedName>
</protein>
<gene>
    <name evidence="6" type="ORF">HC176_13255</name>
</gene>
<sequence length="239" mass="27812">MRLCLLLCLFAVFLNCEDKKSKNKSTPKTKTEKADSSELKTASDSKVVNELPEREFPLLTEKNAMEFFLQYDKKHKENKVRITTDMGSFDVLLYDETKFHRSNFIFLTKQKYFNGTQFYRVIDNFMVQAGHSDDQKTLDKRHAIGQYLLPPDTKRGFRHDRGVISMPSSEIDNPHKLASPYEFFIVQQHGGAHYLDGDYTIFGHVTRGMDVIDKIAKVETDDADWPLRNIYIRNVEIIE</sequence>
<dbReference type="EC" id="5.2.1.8" evidence="3"/>
<dbReference type="PRINTS" id="PR00153">
    <property type="entry name" value="CSAPPISMRASE"/>
</dbReference>
<comment type="similarity">
    <text evidence="3">Belongs to the cyclophilin-type PPIase family.</text>
</comment>
<dbReference type="InterPro" id="IPR029000">
    <property type="entry name" value="Cyclophilin-like_dom_sf"/>
</dbReference>
<evidence type="ECO:0000313" key="7">
    <source>
        <dbReference type="Proteomes" id="UP000760545"/>
    </source>
</evidence>
<comment type="function">
    <text evidence="3">PPIases accelerate the folding of proteins. It catalyzes the cis-trans isomerization of proline imidic peptide bonds in oligopeptides.</text>
</comment>
<feature type="region of interest" description="Disordered" evidence="4">
    <location>
        <begin position="20"/>
        <end position="45"/>
    </location>
</feature>
<dbReference type="CDD" id="cd00317">
    <property type="entry name" value="cyclophilin"/>
    <property type="match status" value="1"/>
</dbReference>
<evidence type="ECO:0000256" key="2">
    <source>
        <dbReference type="ARBA" id="ARBA00023235"/>
    </source>
</evidence>
<dbReference type="RefSeq" id="WP_167919061.1">
    <property type="nucleotide sequence ID" value="NZ_JAAVJS010000021.1"/>
</dbReference>
<dbReference type="PANTHER" id="PTHR45625">
    <property type="entry name" value="PEPTIDYL-PROLYL CIS-TRANS ISOMERASE-RELATED"/>
    <property type="match status" value="1"/>
</dbReference>
<evidence type="ECO:0000256" key="1">
    <source>
        <dbReference type="ARBA" id="ARBA00023110"/>
    </source>
</evidence>
<dbReference type="GO" id="GO:0016853">
    <property type="term" value="F:isomerase activity"/>
    <property type="evidence" value="ECO:0007669"/>
    <property type="project" value="UniProtKB-KW"/>
</dbReference>
<evidence type="ECO:0000256" key="4">
    <source>
        <dbReference type="SAM" id="MobiDB-lite"/>
    </source>
</evidence>
<comment type="caution">
    <text evidence="6">The sequence shown here is derived from an EMBL/GenBank/DDBJ whole genome shotgun (WGS) entry which is preliminary data.</text>
</comment>
<keyword evidence="1 3" id="KW-0697">Rotamase</keyword>
<dbReference type="Proteomes" id="UP000760545">
    <property type="component" value="Unassembled WGS sequence"/>
</dbReference>
<dbReference type="InterPro" id="IPR002130">
    <property type="entry name" value="Cyclophilin-type_PPIase_dom"/>
</dbReference>
<feature type="compositionally biased region" description="Basic and acidic residues" evidence="4">
    <location>
        <begin position="29"/>
        <end position="43"/>
    </location>
</feature>
<dbReference type="SUPFAM" id="SSF50891">
    <property type="entry name" value="Cyclophilin-like"/>
    <property type="match status" value="1"/>
</dbReference>
<dbReference type="Gene3D" id="2.40.100.10">
    <property type="entry name" value="Cyclophilin-like"/>
    <property type="match status" value="1"/>
</dbReference>
<evidence type="ECO:0000256" key="3">
    <source>
        <dbReference type="RuleBase" id="RU363019"/>
    </source>
</evidence>
<dbReference type="PANTHER" id="PTHR45625:SF4">
    <property type="entry name" value="PEPTIDYLPROLYL ISOMERASE DOMAIN AND WD REPEAT-CONTAINING PROTEIN 1"/>
    <property type="match status" value="1"/>
</dbReference>
<keyword evidence="7" id="KW-1185">Reference proteome</keyword>
<accession>A0ABX1DDM6</accession>
<dbReference type="PROSITE" id="PS50072">
    <property type="entry name" value="CSA_PPIASE_2"/>
    <property type="match status" value="1"/>
</dbReference>
<name>A0ABX1DDM6_9FLAO</name>
<feature type="domain" description="PPIase cyclophilin-type" evidence="5">
    <location>
        <begin position="84"/>
        <end position="237"/>
    </location>
</feature>
<dbReference type="InterPro" id="IPR044666">
    <property type="entry name" value="Cyclophilin_A-like"/>
</dbReference>